<dbReference type="Proteomes" id="UP001152561">
    <property type="component" value="Unassembled WGS sequence"/>
</dbReference>
<feature type="region of interest" description="Disordered" evidence="1">
    <location>
        <begin position="1"/>
        <end position="154"/>
    </location>
</feature>
<dbReference type="AlphaFoldDB" id="A0A9Q1MJX2"/>
<evidence type="ECO:0000313" key="3">
    <source>
        <dbReference type="Proteomes" id="UP001152561"/>
    </source>
</evidence>
<proteinExistence type="predicted"/>
<feature type="compositionally biased region" description="Low complexity" evidence="1">
    <location>
        <begin position="143"/>
        <end position="154"/>
    </location>
</feature>
<accession>A0A9Q1MJX2</accession>
<feature type="compositionally biased region" description="Basic and acidic residues" evidence="1">
    <location>
        <begin position="44"/>
        <end position="64"/>
    </location>
</feature>
<reference evidence="3" key="1">
    <citation type="journal article" date="2023" name="Proc. Natl. Acad. Sci. U.S.A.">
        <title>Genomic and structural basis for evolution of tropane alkaloid biosynthesis.</title>
        <authorList>
            <person name="Wanga Y.-J."/>
            <person name="Taina T."/>
            <person name="Yua J.-Y."/>
            <person name="Lia J."/>
            <person name="Xua B."/>
            <person name="Chenc J."/>
            <person name="D'Auriad J.C."/>
            <person name="Huanga J.-P."/>
            <person name="Huanga S.-X."/>
        </authorList>
    </citation>
    <scope>NUCLEOTIDE SEQUENCE [LARGE SCALE GENOMIC DNA]</scope>
    <source>
        <strain evidence="3">cv. KIB-2019</strain>
    </source>
</reference>
<feature type="compositionally biased region" description="Basic and acidic residues" evidence="1">
    <location>
        <begin position="73"/>
        <end position="113"/>
    </location>
</feature>
<keyword evidence="3" id="KW-1185">Reference proteome</keyword>
<protein>
    <submittedName>
        <fullName evidence="2">Uncharacterized protein</fullName>
    </submittedName>
</protein>
<sequence length="154" mass="16672">MADNAAEKKDEMHSSDVDAVMENQSEGQTEHGKAEDTLAEVADVDMKENQAEKKSEVQLEDGKGEVAPSEVAEVDKDVKMADNVEHPKDVKADVPEATKDVQVQEKVEHRDGHQIGAATRSTEGENALMNSEISKKVEEEVTDNGNNADEAANA</sequence>
<name>A0A9Q1MJX2_9SOLA</name>
<comment type="caution">
    <text evidence="2">The sequence shown here is derived from an EMBL/GenBank/DDBJ whole genome shotgun (WGS) entry which is preliminary data.</text>
</comment>
<evidence type="ECO:0000256" key="1">
    <source>
        <dbReference type="SAM" id="MobiDB-lite"/>
    </source>
</evidence>
<feature type="compositionally biased region" description="Basic and acidic residues" evidence="1">
    <location>
        <begin position="1"/>
        <end position="16"/>
    </location>
</feature>
<dbReference type="EMBL" id="JAJAGQ010000005">
    <property type="protein sequence ID" value="KAJ8562335.1"/>
    <property type="molecule type" value="Genomic_DNA"/>
</dbReference>
<organism evidence="2 3">
    <name type="scientific">Anisodus acutangulus</name>
    <dbReference type="NCBI Taxonomy" id="402998"/>
    <lineage>
        <taxon>Eukaryota</taxon>
        <taxon>Viridiplantae</taxon>
        <taxon>Streptophyta</taxon>
        <taxon>Embryophyta</taxon>
        <taxon>Tracheophyta</taxon>
        <taxon>Spermatophyta</taxon>
        <taxon>Magnoliopsida</taxon>
        <taxon>eudicotyledons</taxon>
        <taxon>Gunneridae</taxon>
        <taxon>Pentapetalae</taxon>
        <taxon>asterids</taxon>
        <taxon>lamiids</taxon>
        <taxon>Solanales</taxon>
        <taxon>Solanaceae</taxon>
        <taxon>Solanoideae</taxon>
        <taxon>Hyoscyameae</taxon>
        <taxon>Anisodus</taxon>
    </lineage>
</organism>
<gene>
    <name evidence="2" type="ORF">K7X08_011626</name>
</gene>
<evidence type="ECO:0000313" key="2">
    <source>
        <dbReference type="EMBL" id="KAJ8562335.1"/>
    </source>
</evidence>